<proteinExistence type="predicted"/>
<organism evidence="1 2">
    <name type="scientific">Candidatus Obscuribacter phosphatis</name>
    <dbReference type="NCBI Taxonomy" id="1906157"/>
    <lineage>
        <taxon>Bacteria</taxon>
        <taxon>Bacillati</taxon>
        <taxon>Candidatus Melainabacteria</taxon>
        <taxon>Candidatus Obscuribacterales</taxon>
        <taxon>Candidatus Obscuribacteraceae</taxon>
        <taxon>Candidatus Obscuribacter</taxon>
    </lineage>
</organism>
<dbReference type="AlphaFoldDB" id="A0A8J7TLK5"/>
<dbReference type="EMBL" id="JAFLCK010000017">
    <property type="protein sequence ID" value="MBN8661150.1"/>
    <property type="molecule type" value="Genomic_DNA"/>
</dbReference>
<evidence type="ECO:0000313" key="1">
    <source>
        <dbReference type="EMBL" id="MBN8661150.1"/>
    </source>
</evidence>
<dbReference type="Proteomes" id="UP000664277">
    <property type="component" value="Unassembled WGS sequence"/>
</dbReference>
<gene>
    <name evidence="1" type="ORF">J0M35_12355</name>
</gene>
<comment type="caution">
    <text evidence="1">The sequence shown here is derived from an EMBL/GenBank/DDBJ whole genome shotgun (WGS) entry which is preliminary data.</text>
</comment>
<sequence>MKVNIYTPAGVHVGYFQDPKIETFRDGDYEISGAFHAPSGELTTKVEFNPQALPYSADLGEAGKDHKKLKNVYVQRGRQPVLMSGQAS</sequence>
<evidence type="ECO:0000313" key="2">
    <source>
        <dbReference type="Proteomes" id="UP000664277"/>
    </source>
</evidence>
<accession>A0A8J7TLK5</accession>
<protein>
    <submittedName>
        <fullName evidence="1">Uncharacterized protein</fullName>
    </submittedName>
</protein>
<reference evidence="1" key="1">
    <citation type="submission" date="2021-02" db="EMBL/GenBank/DDBJ databases">
        <title>Genome-Resolved Metagenomics of a Microbial Community Performing Photosynthetic Biological Nutrient Removal.</title>
        <authorList>
            <person name="Mcdaniel E.A."/>
        </authorList>
    </citation>
    <scope>NUCLEOTIDE SEQUENCE</scope>
    <source>
        <strain evidence="1">UWPOB_OBS1</strain>
    </source>
</reference>
<name>A0A8J7TLK5_9BACT</name>